<dbReference type="Proteomes" id="UP001302126">
    <property type="component" value="Unassembled WGS sequence"/>
</dbReference>
<keyword evidence="5" id="KW-0479">Metal-binding</keyword>
<feature type="domain" description="SP-RING-type" evidence="12">
    <location>
        <begin position="285"/>
        <end position="365"/>
    </location>
</feature>
<feature type="region of interest" description="Disordered" evidence="11">
    <location>
        <begin position="390"/>
        <end position="415"/>
    </location>
</feature>
<keyword evidence="4" id="KW-0808">Transferase</keyword>
<dbReference type="InterPro" id="IPR013083">
    <property type="entry name" value="Znf_RING/FYVE/PHD"/>
</dbReference>
<dbReference type="PANTHER" id="PTHR21330:SF1">
    <property type="entry name" value="E3 SUMO-PROTEIN LIGASE NSE2"/>
    <property type="match status" value="1"/>
</dbReference>
<dbReference type="GO" id="GO:0030915">
    <property type="term" value="C:Smc5-Smc6 complex"/>
    <property type="evidence" value="ECO:0007669"/>
    <property type="project" value="InterPro"/>
</dbReference>
<evidence type="ECO:0000256" key="8">
    <source>
        <dbReference type="ARBA" id="ARBA00022833"/>
    </source>
</evidence>
<evidence type="ECO:0000256" key="1">
    <source>
        <dbReference type="ARBA" id="ARBA00004123"/>
    </source>
</evidence>
<dbReference type="CDD" id="cd16651">
    <property type="entry name" value="SPL-RING_NSE2"/>
    <property type="match status" value="1"/>
</dbReference>
<proteinExistence type="inferred from homology"/>
<keyword evidence="13" id="KW-0436">Ligase</keyword>
<sequence length="415" mass="46988">MPSLIQRSRPESASARPSGRPASDVALPPYEPPTHPMNQGNREKLTRMAKTQSDVDRRKYEKHLAEAASNLRTSVGSINEMATARRQFLAEQLKKHDSQDGNDPNSTLQALQEYTAALDQEVGQLTDDSEEALRRILDCRAELEDTQKVLEAVVAEVAKQKPRPEPKPKKEKRESRRRTRNNDGDEDEDEDEAEDAEEEEMENAEPVPPLVGVADTLKATRKANVQEYKTLSAYERYATNNDYIVFKKHWHLGLHRDDGVPLPDATTWFDEDGRPVKTVGTNDNDDDDLVVEREIIDLKCPLSLQVYKEPFSNHKCKHTFEKSAITEFINNNRGLAKCPVCSQDLRLSDFYLDDVIMRKVKRAEQAAREDVAATSDAEEEDIDASIVMGRATNIKKEQSHPAAPRKRLTRNETSV</sequence>
<accession>A0AAN6WYU8</accession>
<feature type="compositionally biased region" description="Low complexity" evidence="11">
    <location>
        <begin position="11"/>
        <end position="23"/>
    </location>
</feature>
<evidence type="ECO:0000256" key="9">
    <source>
        <dbReference type="ARBA" id="ARBA00023242"/>
    </source>
</evidence>
<dbReference type="SUPFAM" id="SSF57850">
    <property type="entry name" value="RING/U-box"/>
    <property type="match status" value="1"/>
</dbReference>
<dbReference type="GO" id="GO:0000724">
    <property type="term" value="P:double-strand break repair via homologous recombination"/>
    <property type="evidence" value="ECO:0007669"/>
    <property type="project" value="InterPro"/>
</dbReference>
<reference evidence="13" key="2">
    <citation type="submission" date="2023-05" db="EMBL/GenBank/DDBJ databases">
        <authorList>
            <consortium name="Lawrence Berkeley National Laboratory"/>
            <person name="Steindorff A."/>
            <person name="Hensen N."/>
            <person name="Bonometti L."/>
            <person name="Westerberg I."/>
            <person name="Brannstrom I.O."/>
            <person name="Guillou S."/>
            <person name="Cros-Aarteil S."/>
            <person name="Calhoun S."/>
            <person name="Haridas S."/>
            <person name="Kuo A."/>
            <person name="Mondo S."/>
            <person name="Pangilinan J."/>
            <person name="Riley R."/>
            <person name="Labutti K."/>
            <person name="Andreopoulos B."/>
            <person name="Lipzen A."/>
            <person name="Chen C."/>
            <person name="Yanf M."/>
            <person name="Daum C."/>
            <person name="Ng V."/>
            <person name="Clum A."/>
            <person name="Ohm R."/>
            <person name="Martin F."/>
            <person name="Silar P."/>
            <person name="Natvig D."/>
            <person name="Lalanne C."/>
            <person name="Gautier V."/>
            <person name="Ament-Velasquez S.L."/>
            <person name="Kruys A."/>
            <person name="Hutchinson M.I."/>
            <person name="Powell A.J."/>
            <person name="Barry K."/>
            <person name="Miller A.N."/>
            <person name="Grigoriev I.V."/>
            <person name="Debuchy R."/>
            <person name="Gladieux P."/>
            <person name="Thoren M.H."/>
            <person name="Johannesson H."/>
        </authorList>
    </citation>
    <scope>NUCLEOTIDE SEQUENCE</scope>
    <source>
        <strain evidence="13">PSN309</strain>
    </source>
</reference>
<comment type="subcellular location">
    <subcellularLocation>
        <location evidence="1">Nucleus</location>
    </subcellularLocation>
</comment>
<protein>
    <submittedName>
        <fullName evidence="13">E3 SUMO-protein ligase nse2</fullName>
    </submittedName>
</protein>
<keyword evidence="8" id="KW-0862">Zinc</keyword>
<feature type="compositionally biased region" description="Acidic residues" evidence="11">
    <location>
        <begin position="184"/>
        <end position="203"/>
    </location>
</feature>
<keyword evidence="9" id="KW-0539">Nucleus</keyword>
<evidence type="ECO:0000313" key="14">
    <source>
        <dbReference type="Proteomes" id="UP001302126"/>
    </source>
</evidence>
<dbReference type="InterPro" id="IPR026846">
    <property type="entry name" value="Nse2(Mms21)"/>
</dbReference>
<evidence type="ECO:0000256" key="4">
    <source>
        <dbReference type="ARBA" id="ARBA00022679"/>
    </source>
</evidence>
<dbReference type="InterPro" id="IPR004181">
    <property type="entry name" value="Znf_MIZ"/>
</dbReference>
<dbReference type="PROSITE" id="PS51044">
    <property type="entry name" value="ZF_SP_RING"/>
    <property type="match status" value="1"/>
</dbReference>
<keyword evidence="6 10" id="KW-0863">Zinc-finger</keyword>
<feature type="region of interest" description="Disordered" evidence="11">
    <location>
        <begin position="1"/>
        <end position="57"/>
    </location>
</feature>
<comment type="caution">
    <text evidence="13">The sequence shown here is derived from an EMBL/GenBank/DDBJ whole genome shotgun (WGS) entry which is preliminary data.</text>
</comment>
<dbReference type="GO" id="GO:0016925">
    <property type="term" value="P:protein sumoylation"/>
    <property type="evidence" value="ECO:0007669"/>
    <property type="project" value="TreeGrafter"/>
</dbReference>
<evidence type="ECO:0000256" key="11">
    <source>
        <dbReference type="SAM" id="MobiDB-lite"/>
    </source>
</evidence>
<gene>
    <name evidence="13" type="ORF">QBC35DRAFT_43627</name>
</gene>
<evidence type="ECO:0000256" key="2">
    <source>
        <dbReference type="ARBA" id="ARBA00004718"/>
    </source>
</evidence>
<comment type="similarity">
    <text evidence="3">Belongs to the NSE2 family.</text>
</comment>
<evidence type="ECO:0000256" key="7">
    <source>
        <dbReference type="ARBA" id="ARBA00022786"/>
    </source>
</evidence>
<evidence type="ECO:0000256" key="6">
    <source>
        <dbReference type="ARBA" id="ARBA00022771"/>
    </source>
</evidence>
<name>A0AAN6WYU8_9PEZI</name>
<comment type="pathway">
    <text evidence="2">Protein modification; protein sumoylation.</text>
</comment>
<dbReference type="GO" id="GO:0008270">
    <property type="term" value="F:zinc ion binding"/>
    <property type="evidence" value="ECO:0007669"/>
    <property type="project" value="UniProtKB-KW"/>
</dbReference>
<evidence type="ECO:0000313" key="13">
    <source>
        <dbReference type="EMBL" id="KAK4190923.1"/>
    </source>
</evidence>
<evidence type="ECO:0000256" key="3">
    <source>
        <dbReference type="ARBA" id="ARBA00008212"/>
    </source>
</evidence>
<dbReference type="AlphaFoldDB" id="A0AAN6WYU8"/>
<evidence type="ECO:0000259" key="12">
    <source>
        <dbReference type="PROSITE" id="PS51044"/>
    </source>
</evidence>
<dbReference type="EMBL" id="MU864362">
    <property type="protein sequence ID" value="KAK4190923.1"/>
    <property type="molecule type" value="Genomic_DNA"/>
</dbReference>
<dbReference type="GO" id="GO:0061665">
    <property type="term" value="F:SUMO ligase activity"/>
    <property type="evidence" value="ECO:0007669"/>
    <property type="project" value="TreeGrafter"/>
</dbReference>
<evidence type="ECO:0000256" key="10">
    <source>
        <dbReference type="PROSITE-ProRule" id="PRU00452"/>
    </source>
</evidence>
<dbReference type="Gene3D" id="3.30.40.10">
    <property type="entry name" value="Zinc/RING finger domain, C3HC4 (zinc finger)"/>
    <property type="match status" value="1"/>
</dbReference>
<dbReference type="GO" id="GO:0016874">
    <property type="term" value="F:ligase activity"/>
    <property type="evidence" value="ECO:0007669"/>
    <property type="project" value="UniProtKB-KW"/>
</dbReference>
<feature type="region of interest" description="Disordered" evidence="11">
    <location>
        <begin position="157"/>
        <end position="210"/>
    </location>
</feature>
<reference evidence="13" key="1">
    <citation type="journal article" date="2023" name="Mol. Phylogenet. Evol.">
        <title>Genome-scale phylogeny and comparative genomics of the fungal order Sordariales.</title>
        <authorList>
            <person name="Hensen N."/>
            <person name="Bonometti L."/>
            <person name="Westerberg I."/>
            <person name="Brannstrom I.O."/>
            <person name="Guillou S."/>
            <person name="Cros-Aarteil S."/>
            <person name="Calhoun S."/>
            <person name="Haridas S."/>
            <person name="Kuo A."/>
            <person name="Mondo S."/>
            <person name="Pangilinan J."/>
            <person name="Riley R."/>
            <person name="LaButti K."/>
            <person name="Andreopoulos B."/>
            <person name="Lipzen A."/>
            <person name="Chen C."/>
            <person name="Yan M."/>
            <person name="Daum C."/>
            <person name="Ng V."/>
            <person name="Clum A."/>
            <person name="Steindorff A."/>
            <person name="Ohm R.A."/>
            <person name="Martin F."/>
            <person name="Silar P."/>
            <person name="Natvig D.O."/>
            <person name="Lalanne C."/>
            <person name="Gautier V."/>
            <person name="Ament-Velasquez S.L."/>
            <person name="Kruys A."/>
            <person name="Hutchinson M.I."/>
            <person name="Powell A.J."/>
            <person name="Barry K."/>
            <person name="Miller A.N."/>
            <person name="Grigoriev I.V."/>
            <person name="Debuchy R."/>
            <person name="Gladieux P."/>
            <person name="Hiltunen Thoren M."/>
            <person name="Johannesson H."/>
        </authorList>
    </citation>
    <scope>NUCLEOTIDE SEQUENCE</scope>
    <source>
        <strain evidence="13">PSN309</strain>
    </source>
</reference>
<organism evidence="13 14">
    <name type="scientific">Podospora australis</name>
    <dbReference type="NCBI Taxonomy" id="1536484"/>
    <lineage>
        <taxon>Eukaryota</taxon>
        <taxon>Fungi</taxon>
        <taxon>Dikarya</taxon>
        <taxon>Ascomycota</taxon>
        <taxon>Pezizomycotina</taxon>
        <taxon>Sordariomycetes</taxon>
        <taxon>Sordariomycetidae</taxon>
        <taxon>Sordariales</taxon>
        <taxon>Podosporaceae</taxon>
        <taxon>Podospora</taxon>
    </lineage>
</organism>
<feature type="compositionally biased region" description="Basic and acidic residues" evidence="11">
    <location>
        <begin position="158"/>
        <end position="174"/>
    </location>
</feature>
<evidence type="ECO:0000256" key="5">
    <source>
        <dbReference type="ARBA" id="ARBA00022723"/>
    </source>
</evidence>
<dbReference type="PANTHER" id="PTHR21330">
    <property type="entry name" value="E3 SUMO-PROTEIN LIGASE NSE2"/>
    <property type="match status" value="1"/>
</dbReference>
<keyword evidence="14" id="KW-1185">Reference proteome</keyword>
<dbReference type="GO" id="GO:0005634">
    <property type="term" value="C:nucleus"/>
    <property type="evidence" value="ECO:0007669"/>
    <property type="project" value="UniProtKB-SubCell"/>
</dbReference>
<keyword evidence="7" id="KW-0833">Ubl conjugation pathway</keyword>
<dbReference type="Pfam" id="PF11789">
    <property type="entry name" value="zf-Nse"/>
    <property type="match status" value="1"/>
</dbReference>